<dbReference type="NCBIfam" id="NF038126">
    <property type="entry name" value="PEP_CTERM_FxDxF"/>
    <property type="match status" value="1"/>
</dbReference>
<accession>A0A4P6L8Y0</accession>
<dbReference type="Pfam" id="PF07589">
    <property type="entry name" value="PEP-CTERM"/>
    <property type="match status" value="1"/>
</dbReference>
<organism evidence="2 3">
    <name type="scientific">Pseudoduganella lutea</name>
    <dbReference type="NCBI Taxonomy" id="321985"/>
    <lineage>
        <taxon>Bacteria</taxon>
        <taxon>Pseudomonadati</taxon>
        <taxon>Pseudomonadota</taxon>
        <taxon>Betaproteobacteria</taxon>
        <taxon>Burkholderiales</taxon>
        <taxon>Oxalobacteraceae</taxon>
        <taxon>Telluria group</taxon>
        <taxon>Pseudoduganella</taxon>
    </lineage>
</organism>
<reference evidence="2 3" key="1">
    <citation type="submission" date="2019-02" db="EMBL/GenBank/DDBJ databases">
        <title>Draft Genome Sequences of Six Type Strains of the Genus Massilia.</title>
        <authorList>
            <person name="Miess H."/>
            <person name="Frediansyhah A."/>
            <person name="Gross H."/>
        </authorList>
    </citation>
    <scope>NUCLEOTIDE SEQUENCE [LARGE SCALE GENOMIC DNA]</scope>
    <source>
        <strain evidence="2 3">DSM 17473</strain>
    </source>
</reference>
<evidence type="ECO:0000259" key="1">
    <source>
        <dbReference type="Pfam" id="PF07589"/>
    </source>
</evidence>
<gene>
    <name evidence="2" type="ORF">EWM63_22535</name>
</gene>
<dbReference type="AlphaFoldDB" id="A0A4P6L8Y0"/>
<evidence type="ECO:0000313" key="2">
    <source>
        <dbReference type="EMBL" id="QBE67442.1"/>
    </source>
</evidence>
<dbReference type="OrthoDB" id="8759701at2"/>
<protein>
    <submittedName>
        <fullName evidence="2">PEP-CTERM sorting domain-containing protein</fullName>
    </submittedName>
</protein>
<dbReference type="Proteomes" id="UP000290637">
    <property type="component" value="Chromosome"/>
</dbReference>
<name>A0A4P6L8Y0_9BURK</name>
<evidence type="ECO:0000313" key="3">
    <source>
        <dbReference type="Proteomes" id="UP000290637"/>
    </source>
</evidence>
<dbReference type="InterPro" id="IPR013424">
    <property type="entry name" value="Ice-binding_C"/>
</dbReference>
<dbReference type="NCBIfam" id="TIGR02595">
    <property type="entry name" value="PEP_CTERM"/>
    <property type="match status" value="1"/>
</dbReference>
<sequence length="125" mass="12658">MSARTTIGHVAGAPESESASARMGLYASGMAADGTTLLEDLQERGVSVAYTDGDAPGGASDSWSGVLSASFSNLGGSSTEGEFWAYAEISGDSVISAVPEPSTWGMLLGGLGLVGAMARRRNRPL</sequence>
<keyword evidence="3" id="KW-1185">Reference proteome</keyword>
<feature type="domain" description="Ice-binding protein C-terminal" evidence="1">
    <location>
        <begin position="97"/>
        <end position="121"/>
    </location>
</feature>
<dbReference type="KEGG" id="plue:EWM63_22535"/>
<proteinExistence type="predicted"/>
<dbReference type="NCBIfam" id="NF035944">
    <property type="entry name" value="PEPxxWA-CTERM"/>
    <property type="match status" value="1"/>
</dbReference>
<dbReference type="EMBL" id="CP035913">
    <property type="protein sequence ID" value="QBE67442.1"/>
    <property type="molecule type" value="Genomic_DNA"/>
</dbReference>